<evidence type="ECO:0000256" key="3">
    <source>
        <dbReference type="ARBA" id="ARBA00022598"/>
    </source>
</evidence>
<dbReference type="NCBIfam" id="TIGR00464">
    <property type="entry name" value="gltX_bact"/>
    <property type="match status" value="1"/>
</dbReference>
<dbReference type="InterPro" id="IPR049940">
    <property type="entry name" value="GluQ/Sye"/>
</dbReference>
<dbReference type="InterPro" id="IPR004527">
    <property type="entry name" value="Glu-tRNA-ligase_bac/mito"/>
</dbReference>
<evidence type="ECO:0000313" key="12">
    <source>
        <dbReference type="EMBL" id="GIZ52157.1"/>
    </source>
</evidence>
<feature type="short sequence motif" description="'KMSKS' region" evidence="8">
    <location>
        <begin position="241"/>
        <end position="245"/>
    </location>
</feature>
<feature type="compositionally biased region" description="Basic and acidic residues" evidence="9">
    <location>
        <begin position="119"/>
        <end position="129"/>
    </location>
</feature>
<organism evidence="12 13">
    <name type="scientific">Noviherbaspirillum aridicola</name>
    <dbReference type="NCBI Taxonomy" id="2849687"/>
    <lineage>
        <taxon>Bacteria</taxon>
        <taxon>Pseudomonadati</taxon>
        <taxon>Pseudomonadota</taxon>
        <taxon>Betaproteobacteria</taxon>
        <taxon>Burkholderiales</taxon>
        <taxon>Oxalobacteraceae</taxon>
        <taxon>Noviherbaspirillum</taxon>
    </lineage>
</organism>
<evidence type="ECO:0000256" key="4">
    <source>
        <dbReference type="ARBA" id="ARBA00022741"/>
    </source>
</evidence>
<keyword evidence="4 8" id="KW-0547">Nucleotide-binding</keyword>
<reference evidence="12 13" key="1">
    <citation type="journal article" date="2022" name="Int. J. Syst. Evol. Microbiol.">
        <title>Noviherbaspirillum aridicola sp. nov., isolated from an arid soil in Pakistan.</title>
        <authorList>
            <person name="Khan I.U."/>
            <person name="Saqib M."/>
            <person name="Amin A."/>
            <person name="Hussain F."/>
            <person name="Li L."/>
            <person name="Liu Y.H."/>
            <person name="Fang B.Z."/>
            <person name="Ahmed I."/>
            <person name="Li W.J."/>
        </authorList>
    </citation>
    <scope>NUCLEOTIDE SEQUENCE [LARGE SCALE GENOMIC DNA]</scope>
    <source>
        <strain evidence="12 13">NCCP-691</strain>
    </source>
</reference>
<dbReference type="InterPro" id="IPR033910">
    <property type="entry name" value="GluRS_core"/>
</dbReference>
<dbReference type="InterPro" id="IPR014729">
    <property type="entry name" value="Rossmann-like_a/b/a_fold"/>
</dbReference>
<evidence type="ECO:0000259" key="11">
    <source>
        <dbReference type="Pfam" id="PF19269"/>
    </source>
</evidence>
<evidence type="ECO:0000256" key="5">
    <source>
        <dbReference type="ARBA" id="ARBA00022840"/>
    </source>
</evidence>
<dbReference type="PANTHER" id="PTHR43311">
    <property type="entry name" value="GLUTAMATE--TRNA LIGASE"/>
    <property type="match status" value="1"/>
</dbReference>
<evidence type="ECO:0000259" key="10">
    <source>
        <dbReference type="Pfam" id="PF00749"/>
    </source>
</evidence>
<dbReference type="SUPFAM" id="SSF48163">
    <property type="entry name" value="An anticodon-binding domain of class I aminoacyl-tRNA synthetases"/>
    <property type="match status" value="1"/>
</dbReference>
<evidence type="ECO:0000256" key="9">
    <source>
        <dbReference type="SAM" id="MobiDB-lite"/>
    </source>
</evidence>
<dbReference type="InterPro" id="IPR008925">
    <property type="entry name" value="aa_tRNA-synth_I_cd-bd_sf"/>
</dbReference>
<dbReference type="Gene3D" id="3.40.50.620">
    <property type="entry name" value="HUPs"/>
    <property type="match status" value="1"/>
</dbReference>
<protein>
    <recommendedName>
        <fullName evidence="8">Glutamate--tRNA ligase</fullName>
        <ecNumber evidence="8">6.1.1.17</ecNumber>
    </recommendedName>
    <alternativeName>
        <fullName evidence="8">Glutamyl-tRNA synthetase</fullName>
        <shortName evidence="8">GluRS</shortName>
    </alternativeName>
</protein>
<name>A0ABQ4Q526_9BURK</name>
<dbReference type="PROSITE" id="PS00178">
    <property type="entry name" value="AA_TRNA_LIGASE_I"/>
    <property type="match status" value="1"/>
</dbReference>
<comment type="subcellular location">
    <subcellularLocation>
        <location evidence="8">Cytoplasm</location>
    </subcellularLocation>
</comment>
<dbReference type="InterPro" id="IPR020058">
    <property type="entry name" value="Glu/Gln-tRNA-synth_Ib_cat-dom"/>
</dbReference>
<dbReference type="InterPro" id="IPR001412">
    <property type="entry name" value="aa-tRNA-synth_I_CS"/>
</dbReference>
<dbReference type="PANTHER" id="PTHR43311:SF2">
    <property type="entry name" value="GLUTAMATE--TRNA LIGASE, MITOCHONDRIAL-RELATED"/>
    <property type="match status" value="1"/>
</dbReference>
<dbReference type="EC" id="6.1.1.17" evidence="8"/>
<keyword evidence="5 8" id="KW-0067">ATP-binding</keyword>
<dbReference type="InterPro" id="IPR045462">
    <property type="entry name" value="aa-tRNA-synth_I_cd-bd"/>
</dbReference>
<evidence type="ECO:0000256" key="7">
    <source>
        <dbReference type="ARBA" id="ARBA00023146"/>
    </source>
</evidence>
<dbReference type="Gene3D" id="1.10.8.70">
    <property type="entry name" value="Glutamate-tRNA synthetase, class I, anticodon-binding domain 1"/>
    <property type="match status" value="1"/>
</dbReference>
<keyword evidence="6 8" id="KW-0648">Protein biosynthesis</keyword>
<evidence type="ECO:0000256" key="2">
    <source>
        <dbReference type="ARBA" id="ARBA00022490"/>
    </source>
</evidence>
<dbReference type="RefSeq" id="WP_220808316.1">
    <property type="nucleotide sequence ID" value="NZ_BPMK01000008.1"/>
</dbReference>
<evidence type="ECO:0000313" key="13">
    <source>
        <dbReference type="Proteomes" id="UP000887222"/>
    </source>
</evidence>
<dbReference type="SUPFAM" id="SSF52374">
    <property type="entry name" value="Nucleotidylyl transferase"/>
    <property type="match status" value="1"/>
</dbReference>
<keyword evidence="2 8" id="KW-0963">Cytoplasm</keyword>
<accession>A0ABQ4Q526</accession>
<feature type="domain" description="Glutamyl/glutaminyl-tRNA synthetase class Ib catalytic" evidence="10">
    <location>
        <begin position="3"/>
        <end position="309"/>
    </location>
</feature>
<evidence type="ECO:0000256" key="6">
    <source>
        <dbReference type="ARBA" id="ARBA00022917"/>
    </source>
</evidence>
<evidence type="ECO:0000256" key="8">
    <source>
        <dbReference type="HAMAP-Rule" id="MF_00022"/>
    </source>
</evidence>
<evidence type="ECO:0000256" key="1">
    <source>
        <dbReference type="ARBA" id="ARBA00007894"/>
    </source>
</evidence>
<comment type="function">
    <text evidence="8">Catalyzes the attachment of glutamate to tRNA(Glu) in a two-step reaction: glutamate is first activated by ATP to form Glu-AMP and then transferred to the acceptor end of tRNA(Glu).</text>
</comment>
<comment type="catalytic activity">
    <reaction evidence="8">
        <text>tRNA(Glu) + L-glutamate + ATP = L-glutamyl-tRNA(Glu) + AMP + diphosphate</text>
        <dbReference type="Rhea" id="RHEA:23540"/>
        <dbReference type="Rhea" id="RHEA-COMP:9663"/>
        <dbReference type="Rhea" id="RHEA-COMP:9680"/>
        <dbReference type="ChEBI" id="CHEBI:29985"/>
        <dbReference type="ChEBI" id="CHEBI:30616"/>
        <dbReference type="ChEBI" id="CHEBI:33019"/>
        <dbReference type="ChEBI" id="CHEBI:78442"/>
        <dbReference type="ChEBI" id="CHEBI:78520"/>
        <dbReference type="ChEBI" id="CHEBI:456215"/>
        <dbReference type="EC" id="6.1.1.17"/>
    </reaction>
</comment>
<dbReference type="Gene3D" id="1.10.10.350">
    <property type="match status" value="1"/>
</dbReference>
<keyword evidence="13" id="KW-1185">Reference proteome</keyword>
<feature type="region of interest" description="Disordered" evidence="9">
    <location>
        <begin position="119"/>
        <end position="138"/>
    </location>
</feature>
<dbReference type="GO" id="GO:0016874">
    <property type="term" value="F:ligase activity"/>
    <property type="evidence" value="ECO:0007669"/>
    <property type="project" value="UniProtKB-KW"/>
</dbReference>
<dbReference type="Pfam" id="PF00749">
    <property type="entry name" value="tRNA-synt_1c"/>
    <property type="match status" value="1"/>
</dbReference>
<sequence length="464" mass="52256">MTVRTRFAPSPTGYLHLGGARTALFSWAYARHFGGTFILRIEDTDLERSTPEAVQAILDGMNWLGLQHDEGPFYQMKRMDRYREVVAQMLEAGNAYLCYCTPEEVEAMRERQRAIGEKPRYDGTWRPEPGKTLPPVPEGIRPVVRFKNPLDGDVTWNDVVKGTITISNRELDDLVIARPDGTPTYNFCVAVDDWDMRITHVIRGDDHVNNTPRQINILRALGAPLPEYGHVPMILGADGEKLSKRHGAVSVMEYPAQGFLPEAMLNYLARLGWSHGDEEIFSMEQFIQWFDLDHLSKSPAQFNPEKLAWLNNHYIRQSDDARLAALVRPLLEKEGAQFDGAPALEPVIALLKERANTINELSEAAMLFYRQPRPDPALMAQHVTEAVRPALAQFIGQCRGIEWNKAALSASMKEVLAAHKLKMPQLAMPLRLLVTGQLQTPSIDAVLELFGRETVLARLEKNLG</sequence>
<dbReference type="PRINTS" id="PR00987">
    <property type="entry name" value="TRNASYNTHGLU"/>
</dbReference>
<feature type="short sequence motif" description="'HIGH' region" evidence="8">
    <location>
        <begin position="9"/>
        <end position="19"/>
    </location>
</feature>
<dbReference type="CDD" id="cd00808">
    <property type="entry name" value="GluRS_core"/>
    <property type="match status" value="1"/>
</dbReference>
<dbReference type="Proteomes" id="UP000887222">
    <property type="component" value="Unassembled WGS sequence"/>
</dbReference>
<dbReference type="HAMAP" id="MF_00022">
    <property type="entry name" value="Glu_tRNA_synth_type1"/>
    <property type="match status" value="1"/>
</dbReference>
<dbReference type="Pfam" id="PF19269">
    <property type="entry name" value="Anticodon_2"/>
    <property type="match status" value="1"/>
</dbReference>
<comment type="caution">
    <text evidence="12">The sequence shown here is derived from an EMBL/GenBank/DDBJ whole genome shotgun (WGS) entry which is preliminary data.</text>
</comment>
<comment type="caution">
    <text evidence="8">Lacks conserved residue(s) required for the propagation of feature annotation.</text>
</comment>
<feature type="binding site" evidence="8">
    <location>
        <position position="244"/>
    </location>
    <ligand>
        <name>ATP</name>
        <dbReference type="ChEBI" id="CHEBI:30616"/>
    </ligand>
</feature>
<proteinExistence type="inferred from homology"/>
<dbReference type="InterPro" id="IPR020752">
    <property type="entry name" value="Glu-tRNA-synth_I_codon-bd_sub1"/>
</dbReference>
<dbReference type="InterPro" id="IPR020751">
    <property type="entry name" value="aa-tRNA-synth_I_codon-bd_sub2"/>
</dbReference>
<keyword evidence="3 8" id="KW-0436">Ligase</keyword>
<gene>
    <name evidence="8 12" type="primary">gltX</name>
    <name evidence="12" type="ORF">NCCP691_21710</name>
</gene>
<dbReference type="InterPro" id="IPR000924">
    <property type="entry name" value="Glu/Gln-tRNA-synth"/>
</dbReference>
<dbReference type="EMBL" id="BPMK01000008">
    <property type="protein sequence ID" value="GIZ52157.1"/>
    <property type="molecule type" value="Genomic_DNA"/>
</dbReference>
<comment type="similarity">
    <text evidence="1 8">Belongs to the class-I aminoacyl-tRNA synthetase family. Glutamate--tRNA ligase type 1 subfamily.</text>
</comment>
<comment type="subunit">
    <text evidence="8">Monomer.</text>
</comment>
<feature type="domain" description="Aminoacyl-tRNA synthetase class I anticodon-binding" evidence="11">
    <location>
        <begin position="322"/>
        <end position="462"/>
    </location>
</feature>
<keyword evidence="7 8" id="KW-0030">Aminoacyl-tRNA synthetase</keyword>